<feature type="compositionally biased region" description="Polar residues" evidence="2">
    <location>
        <begin position="121"/>
        <end position="130"/>
    </location>
</feature>
<protein>
    <recommendedName>
        <fullName evidence="6">Rapunzel 2</fullName>
    </recommendedName>
</protein>
<gene>
    <name evidence="4" type="ORF">AMELA_G00226560</name>
</gene>
<dbReference type="AlphaFoldDB" id="A0A7J6A3Q3"/>
<feature type="coiled-coil region" evidence="1">
    <location>
        <begin position="264"/>
        <end position="298"/>
    </location>
</feature>
<dbReference type="InterPro" id="IPR039051">
    <property type="entry name" value="SE-CTX-like"/>
</dbReference>
<keyword evidence="5" id="KW-1185">Reference proteome</keyword>
<dbReference type="EMBL" id="JAAGNN010000020">
    <property type="protein sequence ID" value="KAF4076098.1"/>
    <property type="molecule type" value="Genomic_DNA"/>
</dbReference>
<keyword evidence="3" id="KW-0812">Transmembrane</keyword>
<keyword evidence="1" id="KW-0175">Coiled coil</keyword>
<dbReference type="PANTHER" id="PTHR40472:SF8">
    <property type="entry name" value="RAPUNZEL 2"/>
    <property type="match status" value="1"/>
</dbReference>
<feature type="region of interest" description="Disordered" evidence="2">
    <location>
        <begin position="111"/>
        <end position="130"/>
    </location>
</feature>
<feature type="transmembrane region" description="Helical" evidence="3">
    <location>
        <begin position="28"/>
        <end position="48"/>
    </location>
</feature>
<proteinExistence type="predicted"/>
<evidence type="ECO:0000313" key="5">
    <source>
        <dbReference type="Proteomes" id="UP000593565"/>
    </source>
</evidence>
<dbReference type="PANTHER" id="PTHR40472">
    <property type="entry name" value="RICIN B-TYPE LECTIN DOMAIN-CONTAINING PROTEIN"/>
    <property type="match status" value="1"/>
</dbReference>
<reference evidence="4 5" key="1">
    <citation type="submission" date="2020-02" db="EMBL/GenBank/DDBJ databases">
        <title>A chromosome-scale genome assembly of the black bullhead catfish (Ameiurus melas).</title>
        <authorList>
            <person name="Wen M."/>
            <person name="Zham M."/>
            <person name="Cabau C."/>
            <person name="Klopp C."/>
            <person name="Donnadieu C."/>
            <person name="Roques C."/>
            <person name="Bouchez O."/>
            <person name="Lampietro C."/>
            <person name="Jouanno E."/>
            <person name="Herpin A."/>
            <person name="Louis A."/>
            <person name="Berthelot C."/>
            <person name="Parey E."/>
            <person name="Roest-Crollius H."/>
            <person name="Braasch I."/>
            <person name="Postlethwait J."/>
            <person name="Robinson-Rechavi M."/>
            <person name="Echchiki A."/>
            <person name="Begum T."/>
            <person name="Montfort J."/>
            <person name="Schartl M."/>
            <person name="Bobe J."/>
            <person name="Guiguen Y."/>
        </authorList>
    </citation>
    <scope>NUCLEOTIDE SEQUENCE [LARGE SCALE GENOMIC DNA]</scope>
    <source>
        <strain evidence="4">M_S1</strain>
        <tissue evidence="4">Blood</tissue>
    </source>
</reference>
<organism evidence="4 5">
    <name type="scientific">Ameiurus melas</name>
    <name type="common">Black bullhead</name>
    <name type="synonym">Silurus melas</name>
    <dbReference type="NCBI Taxonomy" id="219545"/>
    <lineage>
        <taxon>Eukaryota</taxon>
        <taxon>Metazoa</taxon>
        <taxon>Chordata</taxon>
        <taxon>Craniata</taxon>
        <taxon>Vertebrata</taxon>
        <taxon>Euteleostomi</taxon>
        <taxon>Actinopterygii</taxon>
        <taxon>Neopterygii</taxon>
        <taxon>Teleostei</taxon>
        <taxon>Ostariophysi</taxon>
        <taxon>Siluriformes</taxon>
        <taxon>Ictaluridae</taxon>
        <taxon>Ameiurus</taxon>
    </lineage>
</organism>
<evidence type="ECO:0008006" key="6">
    <source>
        <dbReference type="Google" id="ProtNLM"/>
    </source>
</evidence>
<keyword evidence="3" id="KW-1133">Transmembrane helix</keyword>
<name>A0A7J6A3Q3_AMEME</name>
<dbReference type="Proteomes" id="UP000593565">
    <property type="component" value="Unassembled WGS sequence"/>
</dbReference>
<evidence type="ECO:0000256" key="2">
    <source>
        <dbReference type="SAM" id="MobiDB-lite"/>
    </source>
</evidence>
<comment type="caution">
    <text evidence="4">The sequence shown here is derived from an EMBL/GenBank/DDBJ whole genome shotgun (WGS) entry which is preliminary data.</text>
</comment>
<evidence type="ECO:0000256" key="1">
    <source>
        <dbReference type="SAM" id="Coils"/>
    </source>
</evidence>
<accession>A0A7J6A3Q3</accession>
<keyword evidence="3" id="KW-0472">Membrane</keyword>
<sequence>MEEQGPLGKPLLKYYLEKRNRKTMEARCAHLANIFNIGLMALLAYYVVTEDDEGEFRKEWGKRSSTFRPRYKKSWMSVHSSKDAISCLRLHEKHSSRIKKETGTYIRAECHQRPARKKNSDPSASVSNKKQIKQTATMVLGGLEKVSCFASTINPLFGIVTSLVGVHSSKDAISCLRLHEKHSSIKKGTGTYISAESHQRLARQKKNSDRSASMANKEQIKQTAAMVLGGLEKVSSFASTINPLFGIVTSLVGVVRKGLVEDQASELDKEFQQIHDKLESISEQNKQLLDQIQISEINKNYGDLEKNIKYQYQAFKTMVDRIRKDPEQDKRYREDFKKIYRKQKGRLNLNVYYQAVMEEQGPFGRPLLKYYLDHCNRNRKIMEARCAHLANLFHIGLMALMAYYVVTEDDEDEFREEWGQKVINIQTKMQEVLDECSE</sequence>
<evidence type="ECO:0000256" key="3">
    <source>
        <dbReference type="SAM" id="Phobius"/>
    </source>
</evidence>
<evidence type="ECO:0000313" key="4">
    <source>
        <dbReference type="EMBL" id="KAF4076098.1"/>
    </source>
</evidence>